<evidence type="ECO:0000256" key="3">
    <source>
        <dbReference type="ARBA" id="ARBA00022475"/>
    </source>
</evidence>
<keyword evidence="13" id="KW-1185">Reference proteome</keyword>
<dbReference type="Pfam" id="PF00083">
    <property type="entry name" value="Sugar_tr"/>
    <property type="match status" value="1"/>
</dbReference>
<comment type="caution">
    <text evidence="12">The sequence shown here is derived from an EMBL/GenBank/DDBJ whole genome shotgun (WGS) entry which is preliminary data.</text>
</comment>
<evidence type="ECO:0000256" key="6">
    <source>
        <dbReference type="ARBA" id="ARBA00022989"/>
    </source>
</evidence>
<feature type="region of interest" description="Disordered" evidence="9">
    <location>
        <begin position="160"/>
        <end position="207"/>
    </location>
</feature>
<feature type="transmembrane region" description="Helical" evidence="10">
    <location>
        <begin position="30"/>
        <end position="51"/>
    </location>
</feature>
<evidence type="ECO:0000256" key="7">
    <source>
        <dbReference type="ARBA" id="ARBA00023136"/>
    </source>
</evidence>
<dbReference type="GO" id="GO:0015293">
    <property type="term" value="F:symporter activity"/>
    <property type="evidence" value="ECO:0007669"/>
    <property type="project" value="UniProtKB-KW"/>
</dbReference>
<evidence type="ECO:0000259" key="11">
    <source>
        <dbReference type="PROSITE" id="PS50850"/>
    </source>
</evidence>
<evidence type="ECO:0000256" key="1">
    <source>
        <dbReference type="ARBA" id="ARBA00004651"/>
    </source>
</evidence>
<evidence type="ECO:0000313" key="12">
    <source>
        <dbReference type="EMBL" id="TFJ79900.1"/>
    </source>
</evidence>
<dbReference type="PANTHER" id="PTHR43528">
    <property type="entry name" value="ALPHA-KETOGLUTARATE PERMEASE"/>
    <property type="match status" value="1"/>
</dbReference>
<dbReference type="PROSITE" id="PS50850">
    <property type="entry name" value="MFS"/>
    <property type="match status" value="1"/>
</dbReference>
<dbReference type="AlphaFoldDB" id="A0A4D9CLC7"/>
<evidence type="ECO:0000256" key="5">
    <source>
        <dbReference type="ARBA" id="ARBA00022847"/>
    </source>
</evidence>
<keyword evidence="7 10" id="KW-0472">Membrane</keyword>
<evidence type="ECO:0000256" key="10">
    <source>
        <dbReference type="SAM" id="Phobius"/>
    </source>
</evidence>
<feature type="transmembrane region" description="Helical" evidence="10">
    <location>
        <begin position="657"/>
        <end position="677"/>
    </location>
</feature>
<name>A0A4D9CLC7_9STRA</name>
<evidence type="ECO:0000256" key="4">
    <source>
        <dbReference type="ARBA" id="ARBA00022692"/>
    </source>
</evidence>
<feature type="region of interest" description="Disordered" evidence="9">
    <location>
        <begin position="538"/>
        <end position="579"/>
    </location>
</feature>
<feature type="domain" description="Major facilitator superfamily (MFS) profile" evidence="11">
    <location>
        <begin position="302"/>
        <end position="744"/>
    </location>
</feature>
<feature type="transmembrane region" description="Helical" evidence="10">
    <location>
        <begin position="593"/>
        <end position="614"/>
    </location>
</feature>
<dbReference type="EMBL" id="SDOX01000188">
    <property type="protein sequence ID" value="TFJ79900.1"/>
    <property type="molecule type" value="Genomic_DNA"/>
</dbReference>
<reference evidence="12 13" key="1">
    <citation type="submission" date="2019-01" db="EMBL/GenBank/DDBJ databases">
        <title>Nuclear Genome Assembly of the Microalgal Biofuel strain Nannochloropsis salina CCMP1776.</title>
        <authorList>
            <person name="Hovde B."/>
        </authorList>
    </citation>
    <scope>NUCLEOTIDE SEQUENCE [LARGE SCALE GENOMIC DNA]</scope>
    <source>
        <strain evidence="12 13">CCMP1776</strain>
    </source>
</reference>
<feature type="coiled-coil region" evidence="8">
    <location>
        <begin position="109"/>
        <end position="146"/>
    </location>
</feature>
<sequence>MEVRDAEASAYVARRGRLPHLRQRALQRRLVCCVLAMPCLFLGWMTIPFAVSTTEESAYLMTYLCTGLFLAGVGFAVGGYVVGESWKQAMRSMSEQEMMEKIEARTQEILAQELMTEEKEMEMEAAERQRMEREEMERERKTMEEEEIVRSIEREVREREEGGKGLKARRMGSVSCTDIKVTERGSTTEEGKEEGKEGEKEREGLPKREAMDAAELDEIEGGTTSKDVVVGKMKDRWDEERMEELSPVSLCLDCTSRGRSAAGSGRLKRLLVRTMEEPRGKEVSHDAPSTPTAQASPSMAKVIFLSSFGSILELMDFSAYGFFAEEIGQAFFPPSTSSTVRLIRSFAVFSGAFLFRPIGGLFFGWLGDTYSKKHALVLSLSLMALATTGVGFLPPYSSIHILSPILLTLLRLLQGFSVGGQLVGTMVFVAHHAFQPPLPPPSSSSSGSSPFRPSPPPSSLQGFYGGMVVFAGTLGLVFGAFLSFLLHRFLPHTFLRTWGFRIPFLMGVAVGPAAYFLHRDIPTDLRASTTEGQHPAVGLVAPSALPPTGSPHTDAGPPSGISTQAAPRDKDREGGEEDENPIGAVFHEHLLEIVLGIGVTALWCGGVYQCFIWMPTYLTVLAPHAPVPGTFSITTAWLVLFTCLLPVSGHLADRLGFYPVMLTGALFGGTVSIVATALVKTNGGLGPEWLLMGTALLSSGCLVVGWRPAGVVARRKRRGRNAWKALVLAMKSMTTTCHAARAEV</sequence>
<proteinExistence type="predicted"/>
<keyword evidence="6 10" id="KW-1133">Transmembrane helix</keyword>
<evidence type="ECO:0000256" key="2">
    <source>
        <dbReference type="ARBA" id="ARBA00022448"/>
    </source>
</evidence>
<feature type="transmembrane region" description="Helical" evidence="10">
    <location>
        <begin position="413"/>
        <end position="434"/>
    </location>
</feature>
<dbReference type="OrthoDB" id="5296287at2759"/>
<protein>
    <recommendedName>
        <fullName evidence="11">Major facilitator superfamily (MFS) profile domain-containing protein</fullName>
    </recommendedName>
</protein>
<evidence type="ECO:0000256" key="9">
    <source>
        <dbReference type="SAM" id="MobiDB-lite"/>
    </source>
</evidence>
<accession>A0A4D9CLC7</accession>
<gene>
    <name evidence="12" type="ORF">NSK_008757</name>
</gene>
<feature type="transmembrane region" description="Helical" evidence="10">
    <location>
        <begin position="375"/>
        <end position="393"/>
    </location>
</feature>
<dbReference type="Gene3D" id="1.20.1250.20">
    <property type="entry name" value="MFS general substrate transporter like domains"/>
    <property type="match status" value="1"/>
</dbReference>
<evidence type="ECO:0000256" key="8">
    <source>
        <dbReference type="SAM" id="Coils"/>
    </source>
</evidence>
<keyword evidence="4 10" id="KW-0812">Transmembrane</keyword>
<feature type="transmembrane region" description="Helical" evidence="10">
    <location>
        <begin position="343"/>
        <end position="363"/>
    </location>
</feature>
<dbReference type="GO" id="GO:0005886">
    <property type="term" value="C:plasma membrane"/>
    <property type="evidence" value="ECO:0007669"/>
    <property type="project" value="UniProtKB-SubCell"/>
</dbReference>
<dbReference type="InterPro" id="IPR020846">
    <property type="entry name" value="MFS_dom"/>
</dbReference>
<organism evidence="12 13">
    <name type="scientific">Nannochloropsis salina CCMP1776</name>
    <dbReference type="NCBI Taxonomy" id="1027361"/>
    <lineage>
        <taxon>Eukaryota</taxon>
        <taxon>Sar</taxon>
        <taxon>Stramenopiles</taxon>
        <taxon>Ochrophyta</taxon>
        <taxon>Eustigmatophyceae</taxon>
        <taxon>Eustigmatales</taxon>
        <taxon>Monodopsidaceae</taxon>
        <taxon>Microchloropsis</taxon>
        <taxon>Microchloropsis salina</taxon>
    </lineage>
</organism>
<dbReference type="SUPFAM" id="SSF103473">
    <property type="entry name" value="MFS general substrate transporter"/>
    <property type="match status" value="1"/>
</dbReference>
<keyword evidence="2" id="KW-0813">Transport</keyword>
<feature type="transmembrane region" description="Helical" evidence="10">
    <location>
        <begin position="689"/>
        <end position="709"/>
    </location>
</feature>
<dbReference type="InterPro" id="IPR051084">
    <property type="entry name" value="H+-coupled_symporters"/>
</dbReference>
<comment type="subcellular location">
    <subcellularLocation>
        <location evidence="1">Cell membrane</location>
        <topology evidence="1">Multi-pass membrane protein</topology>
    </subcellularLocation>
</comment>
<keyword evidence="8" id="KW-0175">Coiled coil</keyword>
<keyword evidence="5" id="KW-0769">Symport</keyword>
<feature type="transmembrane region" description="Helical" evidence="10">
    <location>
        <begin position="462"/>
        <end position="486"/>
    </location>
</feature>
<feature type="transmembrane region" description="Helical" evidence="10">
    <location>
        <begin position="57"/>
        <end position="83"/>
    </location>
</feature>
<evidence type="ECO:0000313" key="13">
    <source>
        <dbReference type="Proteomes" id="UP000355283"/>
    </source>
</evidence>
<dbReference type="InterPro" id="IPR036259">
    <property type="entry name" value="MFS_trans_sf"/>
</dbReference>
<dbReference type="PANTHER" id="PTHR43528:SF1">
    <property type="entry name" value="ALPHA-KETOGLUTARATE PERMEASE"/>
    <property type="match status" value="1"/>
</dbReference>
<feature type="compositionally biased region" description="Basic and acidic residues" evidence="9">
    <location>
        <begin position="180"/>
        <end position="207"/>
    </location>
</feature>
<dbReference type="InterPro" id="IPR005828">
    <property type="entry name" value="MFS_sugar_transport-like"/>
</dbReference>
<dbReference type="Proteomes" id="UP000355283">
    <property type="component" value="Unassembled WGS sequence"/>
</dbReference>
<keyword evidence="3" id="KW-1003">Cell membrane</keyword>
<feature type="transmembrane region" description="Helical" evidence="10">
    <location>
        <begin position="626"/>
        <end position="645"/>
    </location>
</feature>